<dbReference type="Proteomes" id="UP001211015">
    <property type="component" value="Unassembled WGS sequence"/>
</dbReference>
<dbReference type="PANTHER" id="PTHR33295:SF20">
    <property type="entry name" value="ATPASE"/>
    <property type="match status" value="1"/>
</dbReference>
<dbReference type="Pfam" id="PF13173">
    <property type="entry name" value="AAA_14"/>
    <property type="match status" value="1"/>
</dbReference>
<evidence type="ECO:0000313" key="3">
    <source>
        <dbReference type="Proteomes" id="UP001211015"/>
    </source>
</evidence>
<protein>
    <submittedName>
        <fullName evidence="2">AAA family ATPase</fullName>
    </submittedName>
</protein>
<name>A0AAW6EF70_9FIRM</name>
<proteinExistence type="predicted"/>
<sequence length="78" mass="9022">MNSFRVELNCNIYITGSNAYLLFSEYATYLAGRYVEIKMLPLSFSEFIYFHDLRLEEIAGVLGKKRSSFVIKMGSYTT</sequence>
<dbReference type="PANTHER" id="PTHR33295">
    <property type="entry name" value="ATPASE"/>
    <property type="match status" value="1"/>
</dbReference>
<dbReference type="AlphaFoldDB" id="A0AAW6EF70"/>
<reference evidence="2" key="1">
    <citation type="submission" date="2023-01" db="EMBL/GenBank/DDBJ databases">
        <title>Human gut microbiome strain richness.</title>
        <authorList>
            <person name="Chen-Liaw A."/>
        </authorList>
    </citation>
    <scope>NUCLEOTIDE SEQUENCE</scope>
    <source>
        <strain evidence="2">1001275st1_F4_1001275B_160808</strain>
    </source>
</reference>
<dbReference type="InterPro" id="IPR041682">
    <property type="entry name" value="AAA_14"/>
</dbReference>
<evidence type="ECO:0000313" key="2">
    <source>
        <dbReference type="EMBL" id="MDB8745567.1"/>
    </source>
</evidence>
<evidence type="ECO:0000259" key="1">
    <source>
        <dbReference type="Pfam" id="PF13173"/>
    </source>
</evidence>
<feature type="domain" description="AAA" evidence="1">
    <location>
        <begin position="8"/>
        <end position="47"/>
    </location>
</feature>
<accession>A0AAW6EF70</accession>
<dbReference type="EMBL" id="JAQMLV010000016">
    <property type="protein sequence ID" value="MDB8745567.1"/>
    <property type="molecule type" value="Genomic_DNA"/>
</dbReference>
<organism evidence="2 3">
    <name type="scientific">Ruminococcus bicirculans</name>
    <name type="common">ex Wegman et al. 2014</name>
    <dbReference type="NCBI Taxonomy" id="1160721"/>
    <lineage>
        <taxon>Bacteria</taxon>
        <taxon>Bacillati</taxon>
        <taxon>Bacillota</taxon>
        <taxon>Clostridia</taxon>
        <taxon>Eubacteriales</taxon>
        <taxon>Oscillospiraceae</taxon>
        <taxon>Ruminococcus</taxon>
    </lineage>
</organism>
<comment type="caution">
    <text evidence="2">The sequence shown here is derived from an EMBL/GenBank/DDBJ whole genome shotgun (WGS) entry which is preliminary data.</text>
</comment>
<gene>
    <name evidence="2" type="ORF">PNU62_11115</name>
</gene>